<reference evidence="5" key="1">
    <citation type="journal article" date="2023" name="Plants (Basel)">
        <title>Genomic Analysis of Leptolyngbya boryana CZ1 Reveals Efficient Carbon Fixation Modules.</title>
        <authorList>
            <person name="Bai X."/>
            <person name="Wang H."/>
            <person name="Cheng W."/>
            <person name="Wang J."/>
            <person name="Ma M."/>
            <person name="Hu H."/>
            <person name="Song Z."/>
            <person name="Ma H."/>
            <person name="Fan Y."/>
            <person name="Du C."/>
            <person name="Xu J."/>
        </authorList>
    </citation>
    <scope>NUCLEOTIDE SEQUENCE</scope>
    <source>
        <strain evidence="5">CZ1</strain>
    </source>
</reference>
<name>A0AA96X2A9_LEPBY</name>
<dbReference type="GO" id="GO:0046872">
    <property type="term" value="F:metal ion binding"/>
    <property type="evidence" value="ECO:0007669"/>
    <property type="project" value="UniProtKB-KW"/>
</dbReference>
<dbReference type="SFLD" id="SFLDG01129">
    <property type="entry name" value="C1.5:_HAD__Beta-PGM__Phosphata"/>
    <property type="match status" value="1"/>
</dbReference>
<evidence type="ECO:0000256" key="1">
    <source>
        <dbReference type="ARBA" id="ARBA00001946"/>
    </source>
</evidence>
<dbReference type="GO" id="GO:0016787">
    <property type="term" value="F:hydrolase activity"/>
    <property type="evidence" value="ECO:0007669"/>
    <property type="project" value="UniProtKB-KW"/>
</dbReference>
<protein>
    <submittedName>
        <fullName evidence="5">HAD family hydrolase</fullName>
        <ecNumber evidence="5">3.1.3.-</ecNumber>
    </submittedName>
</protein>
<keyword evidence="3" id="KW-0479">Metal-binding</keyword>
<dbReference type="CDD" id="cd07526">
    <property type="entry name" value="HAD_BPGM_like"/>
    <property type="match status" value="1"/>
</dbReference>
<keyword evidence="4" id="KW-0460">Magnesium</keyword>
<gene>
    <name evidence="5" type="ORF">Q2T42_12015</name>
</gene>
<dbReference type="EMBL" id="CP130144">
    <property type="protein sequence ID" value="WNZ48554.1"/>
    <property type="molecule type" value="Genomic_DNA"/>
</dbReference>
<dbReference type="PANTHER" id="PTHR46193">
    <property type="entry name" value="6-PHOSPHOGLUCONATE PHOSPHATASE"/>
    <property type="match status" value="1"/>
</dbReference>
<dbReference type="PANTHER" id="PTHR46193:SF10">
    <property type="entry name" value="6-PHOSPHOGLUCONATE PHOSPHATASE"/>
    <property type="match status" value="1"/>
</dbReference>
<dbReference type="Gene3D" id="3.40.50.1000">
    <property type="entry name" value="HAD superfamily/HAD-like"/>
    <property type="match status" value="1"/>
</dbReference>
<dbReference type="InterPro" id="IPR006439">
    <property type="entry name" value="HAD-SF_hydro_IA"/>
</dbReference>
<evidence type="ECO:0000256" key="3">
    <source>
        <dbReference type="ARBA" id="ARBA00022723"/>
    </source>
</evidence>
<accession>A0AA96X2A9</accession>
<dbReference type="SUPFAM" id="SSF56784">
    <property type="entry name" value="HAD-like"/>
    <property type="match status" value="1"/>
</dbReference>
<organism evidence="5">
    <name type="scientific">Leptolyngbya boryana CZ1</name>
    <dbReference type="NCBI Taxonomy" id="3060204"/>
    <lineage>
        <taxon>Bacteria</taxon>
        <taxon>Bacillati</taxon>
        <taxon>Cyanobacteriota</taxon>
        <taxon>Cyanophyceae</taxon>
        <taxon>Leptolyngbyales</taxon>
        <taxon>Leptolyngbyaceae</taxon>
        <taxon>Leptolyngbya group</taxon>
        <taxon>Leptolyngbya</taxon>
    </lineage>
</organism>
<comment type="similarity">
    <text evidence="2">Belongs to the HAD-like hydrolase superfamily. CbbY/CbbZ/Gph/YieH family.</text>
</comment>
<sequence length="223" mass="24833">MANRKLVIFDCDGVLVDSEQILHRVFAEMLTEVGLPITYEETTRQFMGQSLAVCIALIEQSYQKTLPKDFIERCKAREFAVLRQELQPVSGIAGALERITLPKCVASNSSHRHIQLVLTLTQLLAHFDGKLYSSHDVDRPKPFPDVYLHAAQQMGFQPKECVVIEDSVPGVQAAYAAGMTVFGYTSHQPIETHRDALVAAGANVVFEQMQQLPNLIDAIKLPQ</sequence>
<dbReference type="Gene3D" id="1.10.150.240">
    <property type="entry name" value="Putative phosphatase, domain 2"/>
    <property type="match status" value="1"/>
</dbReference>
<dbReference type="InterPro" id="IPR036412">
    <property type="entry name" value="HAD-like_sf"/>
</dbReference>
<dbReference type="RefSeq" id="WP_316428786.1">
    <property type="nucleotide sequence ID" value="NZ_CP130144.1"/>
</dbReference>
<evidence type="ECO:0000256" key="4">
    <source>
        <dbReference type="ARBA" id="ARBA00022842"/>
    </source>
</evidence>
<dbReference type="InterPro" id="IPR051600">
    <property type="entry name" value="Beta-PGM-like"/>
</dbReference>
<evidence type="ECO:0000256" key="2">
    <source>
        <dbReference type="ARBA" id="ARBA00006171"/>
    </source>
</evidence>
<evidence type="ECO:0000313" key="5">
    <source>
        <dbReference type="EMBL" id="WNZ48554.1"/>
    </source>
</evidence>
<keyword evidence="5" id="KW-0378">Hydrolase</keyword>
<dbReference type="Pfam" id="PF13419">
    <property type="entry name" value="HAD_2"/>
    <property type="match status" value="1"/>
</dbReference>
<reference evidence="5" key="2">
    <citation type="submission" date="2023-07" db="EMBL/GenBank/DDBJ databases">
        <authorList>
            <person name="Bai X.-H."/>
            <person name="Wang H.-H."/>
            <person name="Wang J."/>
            <person name="Ma M.-Y."/>
            <person name="Hu H.-H."/>
            <person name="Song Z.-L."/>
            <person name="Ma H.-G."/>
            <person name="Fan Y."/>
            <person name="Du C.-Y."/>
            <person name="Xu J.-C."/>
        </authorList>
    </citation>
    <scope>NUCLEOTIDE SEQUENCE</scope>
    <source>
        <strain evidence="5">CZ1</strain>
    </source>
</reference>
<dbReference type="AlphaFoldDB" id="A0AA96X2A9"/>
<dbReference type="SFLD" id="SFLDS00003">
    <property type="entry name" value="Haloacid_Dehalogenase"/>
    <property type="match status" value="1"/>
</dbReference>
<dbReference type="InterPro" id="IPR023198">
    <property type="entry name" value="PGP-like_dom2"/>
</dbReference>
<comment type="cofactor">
    <cofactor evidence="1">
        <name>Mg(2+)</name>
        <dbReference type="ChEBI" id="CHEBI:18420"/>
    </cofactor>
</comment>
<dbReference type="InterPro" id="IPR023214">
    <property type="entry name" value="HAD_sf"/>
</dbReference>
<proteinExistence type="inferred from homology"/>
<dbReference type="InterPro" id="IPR041492">
    <property type="entry name" value="HAD_2"/>
</dbReference>
<dbReference type="SFLD" id="SFLDG01135">
    <property type="entry name" value="C1.5.6:_HAD__Beta-PGM__Phospha"/>
    <property type="match status" value="1"/>
</dbReference>
<dbReference type="EC" id="3.1.3.-" evidence="5"/>
<dbReference type="NCBIfam" id="TIGR01509">
    <property type="entry name" value="HAD-SF-IA-v3"/>
    <property type="match status" value="1"/>
</dbReference>